<proteinExistence type="predicted"/>
<name>A0ABR1I898_9HYPO</name>
<reference evidence="1 2" key="1">
    <citation type="journal article" date="2025" name="Microbiol. Resour. Announc.">
        <title>Draft genome sequences for Neonectria magnoliae and Neonectria punicea, canker pathogens of Liriodendron tulipifera and Acer saccharum in West Virginia.</title>
        <authorList>
            <person name="Petronek H.M."/>
            <person name="Kasson M.T."/>
            <person name="Metheny A.M."/>
            <person name="Stauder C.M."/>
            <person name="Lovett B."/>
            <person name="Lynch S.C."/>
            <person name="Garnas J.R."/>
            <person name="Kasson L.R."/>
            <person name="Stajich J.E."/>
        </authorList>
    </citation>
    <scope>NUCLEOTIDE SEQUENCE [LARGE SCALE GENOMIC DNA]</scope>
    <source>
        <strain evidence="1 2">NRRL 64651</strain>
    </source>
</reference>
<dbReference type="Proteomes" id="UP001498421">
    <property type="component" value="Unassembled WGS sequence"/>
</dbReference>
<evidence type="ECO:0000313" key="1">
    <source>
        <dbReference type="EMBL" id="KAK7429700.1"/>
    </source>
</evidence>
<sequence length="296" mass="33443">MVEEYMTRQFTFESDRLIALAGIASVYQRLTEIPEESYLAGLWRHTFLQDLLWVTREGSRVCPPQLYRAPTWSWASMEPRDQTDRFSWGYVEATPSGADINPNHLVATVKAVEVETPGSRFGLVSSAHIVLQSYLIKACLSTEIKNVPSYFTDEQVAEFFTGGRREYAVNTLALFADDDLTTFPPEAMSVEDSLESLMKPVLDDTLLPFSIPKKMAVYLAIIECFLDHAKRGDGHALVLVKGSQKGEYRRIGYVRLKQKVMYPWTTHGHFGAFEALDPSEYLQKGAEAGSYAYRVV</sequence>
<dbReference type="PANTHER" id="PTHR33112">
    <property type="entry name" value="DOMAIN PROTEIN, PUTATIVE-RELATED"/>
    <property type="match status" value="1"/>
</dbReference>
<protein>
    <submittedName>
        <fullName evidence="1">Uncharacterized protein</fullName>
    </submittedName>
</protein>
<comment type="caution">
    <text evidence="1">The sequence shown here is derived from an EMBL/GenBank/DDBJ whole genome shotgun (WGS) entry which is preliminary data.</text>
</comment>
<keyword evidence="2" id="KW-1185">Reference proteome</keyword>
<dbReference type="PANTHER" id="PTHR33112:SF16">
    <property type="entry name" value="HETEROKARYON INCOMPATIBILITY DOMAIN-CONTAINING PROTEIN"/>
    <property type="match status" value="1"/>
</dbReference>
<dbReference type="EMBL" id="JAZAVK010000026">
    <property type="protein sequence ID" value="KAK7429700.1"/>
    <property type="molecule type" value="Genomic_DNA"/>
</dbReference>
<accession>A0ABR1I898</accession>
<evidence type="ECO:0000313" key="2">
    <source>
        <dbReference type="Proteomes" id="UP001498421"/>
    </source>
</evidence>
<gene>
    <name evidence="1" type="ORF">QQZ08_003726</name>
</gene>
<organism evidence="1 2">
    <name type="scientific">Neonectria magnoliae</name>
    <dbReference type="NCBI Taxonomy" id="2732573"/>
    <lineage>
        <taxon>Eukaryota</taxon>
        <taxon>Fungi</taxon>
        <taxon>Dikarya</taxon>
        <taxon>Ascomycota</taxon>
        <taxon>Pezizomycotina</taxon>
        <taxon>Sordariomycetes</taxon>
        <taxon>Hypocreomycetidae</taxon>
        <taxon>Hypocreales</taxon>
        <taxon>Nectriaceae</taxon>
        <taxon>Neonectria</taxon>
    </lineage>
</organism>